<dbReference type="PANTHER" id="PTHR19367:SF18">
    <property type="entry name" value="T CELL RECEPTOR ALPHA VARIABLE 16"/>
    <property type="match status" value="1"/>
</dbReference>
<keyword evidence="3" id="KW-0675">Receptor</keyword>
<evidence type="ECO:0000313" key="7">
    <source>
        <dbReference type="EMBL" id="KAG2469722.1"/>
    </source>
</evidence>
<dbReference type="InterPro" id="IPR013106">
    <property type="entry name" value="Ig_V-set"/>
</dbReference>
<keyword evidence="4" id="KW-0393">Immunoglobulin domain</keyword>
<dbReference type="SMART" id="SM00406">
    <property type="entry name" value="IGv"/>
    <property type="match status" value="1"/>
</dbReference>
<dbReference type="Proteomes" id="UP000886611">
    <property type="component" value="Unassembled WGS sequence"/>
</dbReference>
<dbReference type="PANTHER" id="PTHR19367">
    <property type="entry name" value="T-CELL RECEPTOR ALPHA CHAIN V REGION"/>
    <property type="match status" value="1"/>
</dbReference>
<keyword evidence="5" id="KW-0391">Immunity</keyword>
<evidence type="ECO:0000256" key="5">
    <source>
        <dbReference type="ARBA" id="ARBA00043266"/>
    </source>
</evidence>
<feature type="domain" description="Ig-like" evidence="6">
    <location>
        <begin position="25"/>
        <end position="125"/>
    </location>
</feature>
<keyword evidence="5" id="KW-1279">T cell receptor</keyword>
<reference evidence="7 8" key="1">
    <citation type="journal article" date="2021" name="Cell">
        <title>Tracing the genetic footprints of vertebrate landing in non-teleost ray-finned fishes.</title>
        <authorList>
            <person name="Bi X."/>
            <person name="Wang K."/>
            <person name="Yang L."/>
            <person name="Pan H."/>
            <person name="Jiang H."/>
            <person name="Wei Q."/>
            <person name="Fang M."/>
            <person name="Yu H."/>
            <person name="Zhu C."/>
            <person name="Cai Y."/>
            <person name="He Y."/>
            <person name="Gan X."/>
            <person name="Zeng H."/>
            <person name="Yu D."/>
            <person name="Zhu Y."/>
            <person name="Jiang H."/>
            <person name="Qiu Q."/>
            <person name="Yang H."/>
            <person name="Zhang Y.E."/>
            <person name="Wang W."/>
            <person name="Zhu M."/>
            <person name="He S."/>
            <person name="Zhang G."/>
        </authorList>
    </citation>
    <scope>NUCLEOTIDE SEQUENCE [LARGE SCALE GENOMIC DNA]</scope>
    <source>
        <strain evidence="7">Bchr_013</strain>
    </source>
</reference>
<proteinExistence type="predicted"/>
<dbReference type="AlphaFoldDB" id="A0A8X8BXG3"/>
<dbReference type="InterPro" id="IPR007110">
    <property type="entry name" value="Ig-like_dom"/>
</dbReference>
<evidence type="ECO:0000256" key="4">
    <source>
        <dbReference type="ARBA" id="ARBA00023319"/>
    </source>
</evidence>
<dbReference type="InterPro" id="IPR036179">
    <property type="entry name" value="Ig-like_dom_sf"/>
</dbReference>
<comment type="caution">
    <text evidence="7">The sequence shown here is derived from an EMBL/GenBank/DDBJ whole genome shotgun (WGS) entry which is preliminary data.</text>
</comment>
<dbReference type="FunFam" id="2.60.40.10:FF:002173">
    <property type="entry name" value="TRADV8 protein"/>
    <property type="match status" value="1"/>
</dbReference>
<evidence type="ECO:0000313" key="8">
    <source>
        <dbReference type="Proteomes" id="UP000886611"/>
    </source>
</evidence>
<protein>
    <submittedName>
        <fullName evidence="7">TVA3 protein</fullName>
    </submittedName>
</protein>
<dbReference type="InterPro" id="IPR013783">
    <property type="entry name" value="Ig-like_fold"/>
</dbReference>
<dbReference type="Gene3D" id="2.60.40.10">
    <property type="entry name" value="Immunoglobulins"/>
    <property type="match status" value="1"/>
</dbReference>
<keyword evidence="2" id="KW-1064">Adaptive immunity</keyword>
<sequence length="125" mass="14289">MLFIFINFYTNKYTFFFFSGLNRGDSVSNTETEVSVNDGSEVTLRCSYSTSNNYVYLFWYRKYPNQAMQYILDRGARSKSGSDSTAEFAKKRFSSTADQDFTELSISALTLQDSAIYHCALLSTL</sequence>
<dbReference type="InterPro" id="IPR051287">
    <property type="entry name" value="TCR_variable_region"/>
</dbReference>
<dbReference type="GO" id="GO:0042101">
    <property type="term" value="C:T cell receptor complex"/>
    <property type="evidence" value="ECO:0007669"/>
    <property type="project" value="UniProtKB-KW"/>
</dbReference>
<organism evidence="7 8">
    <name type="scientific">Polypterus senegalus</name>
    <name type="common">Senegal bichir</name>
    <dbReference type="NCBI Taxonomy" id="55291"/>
    <lineage>
        <taxon>Eukaryota</taxon>
        <taxon>Metazoa</taxon>
        <taxon>Chordata</taxon>
        <taxon>Craniata</taxon>
        <taxon>Vertebrata</taxon>
        <taxon>Euteleostomi</taxon>
        <taxon>Actinopterygii</taxon>
        <taxon>Polypteriformes</taxon>
        <taxon>Polypteridae</taxon>
        <taxon>Polypterus</taxon>
    </lineage>
</organism>
<dbReference type="GO" id="GO:0002250">
    <property type="term" value="P:adaptive immune response"/>
    <property type="evidence" value="ECO:0007669"/>
    <property type="project" value="UniProtKB-KW"/>
</dbReference>
<dbReference type="Pfam" id="PF07686">
    <property type="entry name" value="V-set"/>
    <property type="match status" value="1"/>
</dbReference>
<keyword evidence="8" id="KW-1185">Reference proteome</keyword>
<evidence type="ECO:0000256" key="2">
    <source>
        <dbReference type="ARBA" id="ARBA00023130"/>
    </source>
</evidence>
<gene>
    <name evidence="7" type="primary">Trav3</name>
    <name evidence="7" type="ORF">GTO96_0022887</name>
</gene>
<keyword evidence="1" id="KW-0732">Signal</keyword>
<evidence type="ECO:0000259" key="6">
    <source>
        <dbReference type="PROSITE" id="PS50835"/>
    </source>
</evidence>
<name>A0A8X8BXG3_POLSE</name>
<evidence type="ECO:0000256" key="1">
    <source>
        <dbReference type="ARBA" id="ARBA00022729"/>
    </source>
</evidence>
<dbReference type="SUPFAM" id="SSF48726">
    <property type="entry name" value="Immunoglobulin"/>
    <property type="match status" value="1"/>
</dbReference>
<feature type="non-terminal residue" evidence="7">
    <location>
        <position position="1"/>
    </location>
</feature>
<feature type="non-terminal residue" evidence="7">
    <location>
        <position position="125"/>
    </location>
</feature>
<dbReference type="EMBL" id="JAATIS010000147">
    <property type="protein sequence ID" value="KAG2469722.1"/>
    <property type="molecule type" value="Genomic_DNA"/>
</dbReference>
<evidence type="ECO:0000256" key="3">
    <source>
        <dbReference type="ARBA" id="ARBA00023170"/>
    </source>
</evidence>
<dbReference type="PROSITE" id="PS50835">
    <property type="entry name" value="IG_LIKE"/>
    <property type="match status" value="1"/>
</dbReference>
<accession>A0A8X8BXG3</accession>